<feature type="region of interest" description="Disordered" evidence="1">
    <location>
        <begin position="144"/>
        <end position="197"/>
    </location>
</feature>
<name>A0ABW3VVJ3_9PSEU</name>
<dbReference type="Proteomes" id="UP001597182">
    <property type="component" value="Unassembled WGS sequence"/>
</dbReference>
<dbReference type="EMBL" id="JBHTMB010000333">
    <property type="protein sequence ID" value="MFD1238099.1"/>
    <property type="molecule type" value="Genomic_DNA"/>
</dbReference>
<protein>
    <submittedName>
        <fullName evidence="2">Uncharacterized protein</fullName>
    </submittedName>
</protein>
<keyword evidence="3" id="KW-1185">Reference proteome</keyword>
<dbReference type="RefSeq" id="WP_346092942.1">
    <property type="nucleotide sequence ID" value="NZ_BAABKS010000066.1"/>
</dbReference>
<evidence type="ECO:0000313" key="3">
    <source>
        <dbReference type="Proteomes" id="UP001597182"/>
    </source>
</evidence>
<comment type="caution">
    <text evidence="2">The sequence shown here is derived from an EMBL/GenBank/DDBJ whole genome shotgun (WGS) entry which is preliminary data.</text>
</comment>
<reference evidence="3" key="1">
    <citation type="journal article" date="2019" name="Int. J. Syst. Evol. Microbiol.">
        <title>The Global Catalogue of Microorganisms (GCM) 10K type strain sequencing project: providing services to taxonomists for standard genome sequencing and annotation.</title>
        <authorList>
            <consortium name="The Broad Institute Genomics Platform"/>
            <consortium name="The Broad Institute Genome Sequencing Center for Infectious Disease"/>
            <person name="Wu L."/>
            <person name="Ma J."/>
        </authorList>
    </citation>
    <scope>NUCLEOTIDE SEQUENCE [LARGE SCALE GENOMIC DNA]</scope>
    <source>
        <strain evidence="3">CCUG 49018</strain>
    </source>
</reference>
<organism evidence="2 3">
    <name type="scientific">Pseudonocardia benzenivorans</name>
    <dbReference type="NCBI Taxonomy" id="228005"/>
    <lineage>
        <taxon>Bacteria</taxon>
        <taxon>Bacillati</taxon>
        <taxon>Actinomycetota</taxon>
        <taxon>Actinomycetes</taxon>
        <taxon>Pseudonocardiales</taxon>
        <taxon>Pseudonocardiaceae</taxon>
        <taxon>Pseudonocardia</taxon>
    </lineage>
</organism>
<gene>
    <name evidence="2" type="ORF">ACFQ34_32880</name>
</gene>
<evidence type="ECO:0000256" key="1">
    <source>
        <dbReference type="SAM" id="MobiDB-lite"/>
    </source>
</evidence>
<evidence type="ECO:0000313" key="2">
    <source>
        <dbReference type="EMBL" id="MFD1238099.1"/>
    </source>
</evidence>
<sequence>MIAEMATAVCDGCGAEQLAGPRQGWFTTRDEALDAALAAGWVRRLSGRLLCPRCSDAAQCASFGHDYGPDPGQAWRVCACDGSLYAHSGHEPWQDPTTWDGCGWLWRLCGRCDHIDERHVTARPGGQPTAAERAYDAALSRAPYREPDAPQRGDQPGGHIRQDTPAGPALPNHQTATEETAMVEPTPTHPNRSGGAR</sequence>
<proteinExistence type="predicted"/>
<accession>A0ABW3VVJ3</accession>